<dbReference type="GO" id="GO:0003677">
    <property type="term" value="F:DNA binding"/>
    <property type="evidence" value="ECO:0007669"/>
    <property type="project" value="InterPro"/>
</dbReference>
<protein>
    <submittedName>
        <fullName evidence="3">19937_t:CDS:1</fullName>
    </submittedName>
</protein>
<keyword evidence="1" id="KW-0233">DNA recombination</keyword>
<organism evidence="3 4">
    <name type="scientific">Cetraspora pellucida</name>
    <dbReference type="NCBI Taxonomy" id="1433469"/>
    <lineage>
        <taxon>Eukaryota</taxon>
        <taxon>Fungi</taxon>
        <taxon>Fungi incertae sedis</taxon>
        <taxon>Mucoromycota</taxon>
        <taxon>Glomeromycotina</taxon>
        <taxon>Glomeromycetes</taxon>
        <taxon>Diversisporales</taxon>
        <taxon>Gigasporaceae</taxon>
        <taxon>Cetraspora</taxon>
    </lineage>
</organism>
<comment type="caution">
    <text evidence="3">The sequence shown here is derived from an EMBL/GenBank/DDBJ whole genome shotgun (WGS) entry which is preliminary data.</text>
</comment>
<evidence type="ECO:0000313" key="3">
    <source>
        <dbReference type="EMBL" id="CAG8758311.1"/>
    </source>
</evidence>
<dbReference type="OrthoDB" id="2433192at2759"/>
<dbReference type="Pfam" id="PF00589">
    <property type="entry name" value="Phage_integrase"/>
    <property type="match status" value="1"/>
</dbReference>
<evidence type="ECO:0000313" key="4">
    <source>
        <dbReference type="Proteomes" id="UP000789759"/>
    </source>
</evidence>
<dbReference type="InterPro" id="IPR013762">
    <property type="entry name" value="Integrase-like_cat_sf"/>
</dbReference>
<name>A0A9N9NPN6_9GLOM</name>
<feature type="non-terminal residue" evidence="3">
    <location>
        <position position="342"/>
    </location>
</feature>
<dbReference type="EMBL" id="CAJVQA010019281">
    <property type="protein sequence ID" value="CAG8758311.1"/>
    <property type="molecule type" value="Genomic_DNA"/>
</dbReference>
<dbReference type="Proteomes" id="UP000789759">
    <property type="component" value="Unassembled WGS sequence"/>
</dbReference>
<reference evidence="3" key="1">
    <citation type="submission" date="2021-06" db="EMBL/GenBank/DDBJ databases">
        <authorList>
            <person name="Kallberg Y."/>
            <person name="Tangrot J."/>
            <person name="Rosling A."/>
        </authorList>
    </citation>
    <scope>NUCLEOTIDE SEQUENCE</scope>
    <source>
        <strain evidence="3">FL966</strain>
    </source>
</reference>
<dbReference type="InterPro" id="IPR011010">
    <property type="entry name" value="DNA_brk_join_enz"/>
</dbReference>
<proteinExistence type="predicted"/>
<dbReference type="SUPFAM" id="SSF56349">
    <property type="entry name" value="DNA breaking-rejoining enzymes"/>
    <property type="match status" value="1"/>
</dbReference>
<dbReference type="InterPro" id="IPR002104">
    <property type="entry name" value="Integrase_catalytic"/>
</dbReference>
<dbReference type="AlphaFoldDB" id="A0A9N9NPN6"/>
<sequence length="342" mass="38797">KAITNLFLRWKDHKKIENKELDTEEGLDFERDDIDLMFQKVDNRIKDEFAFYYQKEKMNSVSADIFLTTLDNIEKKIDRNFSVLYKEIGKNDLLDEVINALPVSFKKDIISIQEKVETYAVTLRLADNKGWGTVLQIIGSNNRMIEKYKNCISLFSQFKGNYSKVKVLFPFEKEAPMELLISKKVLSVLIVKVLGTLPLANKEPRISCKKNAISKDIALLETQNRSFASSHELVGEWHSIIPKRDVSACSKISPEANHYCPVKLLIDYMSIRPKTSNDKSLFLSQQGKQMTVGAVGAVVKKMPKLASLKGRFTAHSIRIEGATATMETGLSLTQIHTIGGWD</sequence>
<dbReference type="GO" id="GO:0006310">
    <property type="term" value="P:DNA recombination"/>
    <property type="evidence" value="ECO:0007669"/>
    <property type="project" value="UniProtKB-KW"/>
</dbReference>
<gene>
    <name evidence="3" type="ORF">CPELLU_LOCUS15143</name>
</gene>
<feature type="non-terminal residue" evidence="3">
    <location>
        <position position="1"/>
    </location>
</feature>
<dbReference type="Gene3D" id="1.10.443.10">
    <property type="entry name" value="Intergrase catalytic core"/>
    <property type="match status" value="1"/>
</dbReference>
<dbReference type="GO" id="GO:0015074">
    <property type="term" value="P:DNA integration"/>
    <property type="evidence" value="ECO:0007669"/>
    <property type="project" value="InterPro"/>
</dbReference>
<keyword evidence="4" id="KW-1185">Reference proteome</keyword>
<evidence type="ECO:0000259" key="2">
    <source>
        <dbReference type="Pfam" id="PF00589"/>
    </source>
</evidence>
<feature type="domain" description="Tyr recombinase" evidence="2">
    <location>
        <begin position="262"/>
        <end position="341"/>
    </location>
</feature>
<evidence type="ECO:0000256" key="1">
    <source>
        <dbReference type="ARBA" id="ARBA00023172"/>
    </source>
</evidence>
<accession>A0A9N9NPN6</accession>